<dbReference type="EMBL" id="NBSK02000003">
    <property type="protein sequence ID" value="KAJ0217483.1"/>
    <property type="molecule type" value="Genomic_DNA"/>
</dbReference>
<keyword evidence="1" id="KW-0812">Transmembrane</keyword>
<dbReference type="SMART" id="SM00575">
    <property type="entry name" value="ZnF_PMZ"/>
    <property type="match status" value="1"/>
</dbReference>
<dbReference type="PANTHER" id="PTHR31973">
    <property type="entry name" value="POLYPROTEIN, PUTATIVE-RELATED"/>
    <property type="match status" value="1"/>
</dbReference>
<evidence type="ECO:0000259" key="2">
    <source>
        <dbReference type="SMART" id="SM00575"/>
    </source>
</evidence>
<dbReference type="GO" id="GO:0008270">
    <property type="term" value="F:zinc ion binding"/>
    <property type="evidence" value="ECO:0007669"/>
    <property type="project" value="InterPro"/>
</dbReference>
<accession>A0A9R1W4Z0</accession>
<keyword evidence="1" id="KW-0472">Membrane</keyword>
<feature type="domain" description="Zinc finger PMZ-type" evidence="2">
    <location>
        <begin position="286"/>
        <end position="313"/>
    </location>
</feature>
<reference evidence="3 4" key="1">
    <citation type="journal article" date="2017" name="Nat. Commun.">
        <title>Genome assembly with in vitro proximity ligation data and whole-genome triplication in lettuce.</title>
        <authorList>
            <person name="Reyes-Chin-Wo S."/>
            <person name="Wang Z."/>
            <person name="Yang X."/>
            <person name="Kozik A."/>
            <person name="Arikit S."/>
            <person name="Song C."/>
            <person name="Xia L."/>
            <person name="Froenicke L."/>
            <person name="Lavelle D.O."/>
            <person name="Truco M.J."/>
            <person name="Xia R."/>
            <person name="Zhu S."/>
            <person name="Xu C."/>
            <person name="Xu H."/>
            <person name="Xu X."/>
            <person name="Cox K."/>
            <person name="Korf I."/>
            <person name="Meyers B.C."/>
            <person name="Michelmore R.W."/>
        </authorList>
    </citation>
    <scope>NUCLEOTIDE SEQUENCE [LARGE SCALE GENOMIC DNA]</scope>
    <source>
        <strain evidence="4">cv. Salinas</strain>
        <tissue evidence="3">Seedlings</tissue>
    </source>
</reference>
<comment type="caution">
    <text evidence="3">The sequence shown here is derived from an EMBL/GenBank/DDBJ whole genome shotgun (WGS) entry which is preliminary data.</text>
</comment>
<dbReference type="PANTHER" id="PTHR31973:SF190">
    <property type="entry name" value="MULE TRANSPOSASE DOMAIN-CONTAINING PROTEIN"/>
    <property type="match status" value="1"/>
</dbReference>
<keyword evidence="1" id="KW-1133">Transmembrane helix</keyword>
<evidence type="ECO:0000313" key="3">
    <source>
        <dbReference type="EMBL" id="KAJ0217483.1"/>
    </source>
</evidence>
<keyword evidence="4" id="KW-1185">Reference proteome</keyword>
<dbReference type="Proteomes" id="UP000235145">
    <property type="component" value="Unassembled WGS sequence"/>
</dbReference>
<organism evidence="3 4">
    <name type="scientific">Lactuca sativa</name>
    <name type="common">Garden lettuce</name>
    <dbReference type="NCBI Taxonomy" id="4236"/>
    <lineage>
        <taxon>Eukaryota</taxon>
        <taxon>Viridiplantae</taxon>
        <taxon>Streptophyta</taxon>
        <taxon>Embryophyta</taxon>
        <taxon>Tracheophyta</taxon>
        <taxon>Spermatophyta</taxon>
        <taxon>Magnoliopsida</taxon>
        <taxon>eudicotyledons</taxon>
        <taxon>Gunneridae</taxon>
        <taxon>Pentapetalae</taxon>
        <taxon>asterids</taxon>
        <taxon>campanulids</taxon>
        <taxon>Asterales</taxon>
        <taxon>Asteraceae</taxon>
        <taxon>Cichorioideae</taxon>
        <taxon>Cichorieae</taxon>
        <taxon>Lactucinae</taxon>
        <taxon>Lactuca</taxon>
    </lineage>
</organism>
<name>A0A9R1W4Z0_LACSA</name>
<dbReference type="AlphaFoldDB" id="A0A9R1W4Z0"/>
<proteinExistence type="predicted"/>
<evidence type="ECO:0000256" key="1">
    <source>
        <dbReference type="SAM" id="Phobius"/>
    </source>
</evidence>
<evidence type="ECO:0000313" key="4">
    <source>
        <dbReference type="Proteomes" id="UP000235145"/>
    </source>
</evidence>
<sequence>MRMMMMVVDIIMAVGVVSLMMIMIVKMVNFFIYEDNLIHDVDVDMKDFHMNIDKDVEWVGGSSKSNVPKDTQEGDLEVINIDVMLSGSSLDEENDGKRRKIIRSIQRVYENDATLVSDPFYIFQTFISSKAFKTQVKLHSIRTRTGNTIATLFPCIEHRYCLHHIYKNMKKIWGWGEEFKDLLWECATTSNLNNDPYEWLKQIPLQSWARSHSIGRANYDALTHSLCEAFNSKLKEGRDAPIITSTEFIREYIMKKIVKVEKEIKKVVGPLTPTTTKILDKIKSQQSFTCKRWELTGIPCKHGVDAIWYMARNNKDVGIPESFVHPCHWLSRWKEMYSFKISPINGRSMWEKLAMLTTLLPQKHCVPIGRPKKKRTISTVEKEDNVRGNTTSRAYRSVTCNKCKTISHNARTYKGKIPTVGGGGG</sequence>
<feature type="transmembrane region" description="Helical" evidence="1">
    <location>
        <begin position="7"/>
        <end position="33"/>
    </location>
</feature>
<dbReference type="InterPro" id="IPR006564">
    <property type="entry name" value="Znf_PMZ"/>
</dbReference>
<protein>
    <recommendedName>
        <fullName evidence="2">Zinc finger PMZ-type domain-containing protein</fullName>
    </recommendedName>
</protein>
<gene>
    <name evidence="3" type="ORF">LSAT_V11C300112480</name>
</gene>